<keyword evidence="2" id="KW-1185">Reference proteome</keyword>
<keyword evidence="1" id="KW-0560">Oxidoreductase</keyword>
<dbReference type="InterPro" id="IPR039498">
    <property type="entry name" value="NTP_transf_5"/>
</dbReference>
<dbReference type="Pfam" id="PF14907">
    <property type="entry name" value="NTP_transf_5"/>
    <property type="match status" value="1"/>
</dbReference>
<proteinExistence type="predicted"/>
<reference evidence="1 2" key="1">
    <citation type="submission" date="2018-03" db="EMBL/GenBank/DDBJ databases">
        <authorList>
            <person name="Keele B.F."/>
        </authorList>
    </citation>
    <scope>NUCLEOTIDE SEQUENCE [LARGE SCALE GENOMIC DNA]</scope>
    <source>
        <strain evidence="1 2">IB-3</strain>
    </source>
</reference>
<dbReference type="GO" id="GO:0051213">
    <property type="term" value="F:dioxygenase activity"/>
    <property type="evidence" value="ECO:0007669"/>
    <property type="project" value="UniProtKB-KW"/>
</dbReference>
<dbReference type="AlphaFoldDB" id="A0A2R7YYQ7"/>
<keyword evidence="1" id="KW-0223">Dioxygenase</keyword>
<evidence type="ECO:0000313" key="2">
    <source>
        <dbReference type="Proteomes" id="UP000244867"/>
    </source>
</evidence>
<evidence type="ECO:0000313" key="1">
    <source>
        <dbReference type="EMBL" id="PUA81518.1"/>
    </source>
</evidence>
<sequence>MGMTAASHDPGEPASAKAVSIPLAARVHLAHAVVQHLAERAGADLLHIKGPALLPDLRPATRSSSDVDVLVRPTHLHLLVAALEGAGWTKRSDFATGSVFAHAANWWHDDWGYVDVHVHWPGVRLPPEVAYAAWSADAETLDIAHVPCPVPDRTGQLLVLVLHAARSTDRSDVEYAWDNADAEQQAAVRTLARTLDAEVALAAALGELEQFRDDPAYELWRLFSQGGGTRFQEWRARFIATPGTRERAQLLAASFRVNRDHLGMELGRTPTRRDLRERQLLRVRRAARELRGLLGSRSGGTA</sequence>
<protein>
    <submittedName>
        <fullName evidence="1">2-nitropropane dioxygenase</fullName>
    </submittedName>
</protein>
<gene>
    <name evidence="1" type="ORF">C7S10_05400</name>
</gene>
<comment type="caution">
    <text evidence="1">The sequence shown here is derived from an EMBL/GenBank/DDBJ whole genome shotgun (WGS) entry which is preliminary data.</text>
</comment>
<dbReference type="Gene3D" id="3.30.460.40">
    <property type="match status" value="1"/>
</dbReference>
<dbReference type="Proteomes" id="UP000244867">
    <property type="component" value="Unassembled WGS sequence"/>
</dbReference>
<accession>A0A2R7YYQ7</accession>
<organism evidence="1 2">
    <name type="scientific">Nocardioides currus</name>
    <dbReference type="NCBI Taxonomy" id="2133958"/>
    <lineage>
        <taxon>Bacteria</taxon>
        <taxon>Bacillati</taxon>
        <taxon>Actinomycetota</taxon>
        <taxon>Actinomycetes</taxon>
        <taxon>Propionibacteriales</taxon>
        <taxon>Nocardioidaceae</taxon>
        <taxon>Nocardioides</taxon>
    </lineage>
</organism>
<name>A0A2R7YYQ7_9ACTN</name>
<dbReference type="EMBL" id="PYXZ01000002">
    <property type="protein sequence ID" value="PUA81518.1"/>
    <property type="molecule type" value="Genomic_DNA"/>
</dbReference>